<dbReference type="AlphaFoldDB" id="T1D0Y7"/>
<evidence type="ECO:0000313" key="2">
    <source>
        <dbReference type="EMBL" id="EQD75169.1"/>
    </source>
</evidence>
<dbReference type="InterPro" id="IPR001387">
    <property type="entry name" value="Cro/C1-type_HTH"/>
</dbReference>
<reference evidence="2" key="1">
    <citation type="submission" date="2013-08" db="EMBL/GenBank/DDBJ databases">
        <authorList>
            <person name="Mendez C."/>
            <person name="Richter M."/>
            <person name="Ferrer M."/>
            <person name="Sanchez J."/>
        </authorList>
    </citation>
    <scope>NUCLEOTIDE SEQUENCE</scope>
</reference>
<feature type="domain" description="HTH cro/C1-type" evidence="1">
    <location>
        <begin position="61"/>
        <end position="115"/>
    </location>
</feature>
<name>T1D0Y7_9ZZZZ</name>
<sequence>DSCARFGKPLDPVKKEVRQVVIEKPAVRPVATYVPKVKKPKVQKRSDQEDLFVAPEYAQIIREARERLSWTQEDLAAKMLEKKNVLAKVERGELQPDMKLARKIEKLLDIKIVEKY</sequence>
<organism evidence="2">
    <name type="scientific">mine drainage metagenome</name>
    <dbReference type="NCBI Taxonomy" id="410659"/>
    <lineage>
        <taxon>unclassified sequences</taxon>
        <taxon>metagenomes</taxon>
        <taxon>ecological metagenomes</taxon>
    </lineage>
</organism>
<dbReference type="SMART" id="SM00530">
    <property type="entry name" value="HTH_XRE"/>
    <property type="match status" value="1"/>
</dbReference>
<protein>
    <submittedName>
        <fullName evidence="2">Transcription factor</fullName>
    </submittedName>
</protein>
<dbReference type="EMBL" id="AUZY01001342">
    <property type="protein sequence ID" value="EQD75169.1"/>
    <property type="molecule type" value="Genomic_DNA"/>
</dbReference>
<evidence type="ECO:0000259" key="1">
    <source>
        <dbReference type="PROSITE" id="PS50943"/>
    </source>
</evidence>
<feature type="non-terminal residue" evidence="2">
    <location>
        <position position="1"/>
    </location>
</feature>
<dbReference type="PROSITE" id="PS50943">
    <property type="entry name" value="HTH_CROC1"/>
    <property type="match status" value="1"/>
</dbReference>
<reference evidence="2" key="2">
    <citation type="journal article" date="2014" name="ISME J.">
        <title>Microbial stratification in low pH oxic and suboxic macroscopic growths along an acid mine drainage.</title>
        <authorList>
            <person name="Mendez-Garcia C."/>
            <person name="Mesa V."/>
            <person name="Sprenger R.R."/>
            <person name="Richter M."/>
            <person name="Diez M.S."/>
            <person name="Solano J."/>
            <person name="Bargiela R."/>
            <person name="Golyshina O.V."/>
            <person name="Manteca A."/>
            <person name="Ramos J.L."/>
            <person name="Gallego J.R."/>
            <person name="Llorente I."/>
            <person name="Martins Dos Santos V.A."/>
            <person name="Jensen O.N."/>
            <person name="Pelaez A.I."/>
            <person name="Sanchez J."/>
            <person name="Ferrer M."/>
        </authorList>
    </citation>
    <scope>NUCLEOTIDE SEQUENCE</scope>
</reference>
<dbReference type="GO" id="GO:0003677">
    <property type="term" value="F:DNA binding"/>
    <property type="evidence" value="ECO:0007669"/>
    <property type="project" value="InterPro"/>
</dbReference>
<dbReference type="InterPro" id="IPR010982">
    <property type="entry name" value="Lambda_DNA-bd_dom_sf"/>
</dbReference>
<gene>
    <name evidence="2" type="ORF">B1B_02272</name>
</gene>
<dbReference type="Gene3D" id="1.10.260.40">
    <property type="entry name" value="lambda repressor-like DNA-binding domains"/>
    <property type="match status" value="1"/>
</dbReference>
<dbReference type="SUPFAM" id="SSF47413">
    <property type="entry name" value="lambda repressor-like DNA-binding domains"/>
    <property type="match status" value="1"/>
</dbReference>
<dbReference type="Pfam" id="PF01381">
    <property type="entry name" value="HTH_3"/>
    <property type="match status" value="1"/>
</dbReference>
<accession>T1D0Y7</accession>
<proteinExistence type="predicted"/>
<dbReference type="CDD" id="cd00093">
    <property type="entry name" value="HTH_XRE"/>
    <property type="match status" value="1"/>
</dbReference>
<comment type="caution">
    <text evidence="2">The sequence shown here is derived from an EMBL/GenBank/DDBJ whole genome shotgun (WGS) entry which is preliminary data.</text>
</comment>